<dbReference type="EMBL" id="JAAMPJ010000001">
    <property type="protein sequence ID" value="NGY57758.1"/>
    <property type="molecule type" value="Genomic_DNA"/>
</dbReference>
<feature type="domain" description="N-acetyltransferase" evidence="3">
    <location>
        <begin position="179"/>
        <end position="315"/>
    </location>
</feature>
<dbReference type="Gene3D" id="3.40.630.30">
    <property type="match status" value="1"/>
</dbReference>
<dbReference type="SUPFAM" id="SSF55729">
    <property type="entry name" value="Acyl-CoA N-acyltransferases (Nat)"/>
    <property type="match status" value="2"/>
</dbReference>
<sequence>MLEIKPLDLDDTASLRAYADVRIAAHPESSRERIIASLREPNPDFREVFRLVARRDGEGAGITSAGVLSGPNAQLAIGSITVHPRYRRQGIGTALLDALLPELRARGCETFESWGVARDSTGEHWAVARGFQVVASRVRQRLTISEAVLTTTGPDGYRVERWIGAAPEHLLSSVAATRQSIHDAPATASAAQLPEWTPEVVRAEEAVARAAGVEHRVVVAVEEATGRVVALTDVPLHPSDTTDTNWGSTMVSPAHRGRGISRVIQAHMLQWLRAERPELERIDTSTDAANFAMIRVNEQLGFTTARQTVVVSRSC</sequence>
<dbReference type="GO" id="GO:0016747">
    <property type="term" value="F:acyltransferase activity, transferring groups other than amino-acyl groups"/>
    <property type="evidence" value="ECO:0007669"/>
    <property type="project" value="InterPro"/>
</dbReference>
<dbReference type="Proteomes" id="UP000481360">
    <property type="component" value="Unassembled WGS sequence"/>
</dbReference>
<feature type="domain" description="N-acetyltransferase" evidence="3">
    <location>
        <begin position="2"/>
        <end position="154"/>
    </location>
</feature>
<accession>A0A7C9VS02</accession>
<comment type="caution">
    <text evidence="4">The sequence shown here is derived from an EMBL/GenBank/DDBJ whole genome shotgun (WGS) entry which is preliminary data.</text>
</comment>
<keyword evidence="5" id="KW-1185">Reference proteome</keyword>
<name>A0A7C9VS02_9PSEU</name>
<dbReference type="Pfam" id="PF00583">
    <property type="entry name" value="Acetyltransf_1"/>
    <property type="match status" value="2"/>
</dbReference>
<proteinExistence type="predicted"/>
<evidence type="ECO:0000313" key="5">
    <source>
        <dbReference type="Proteomes" id="UP000481360"/>
    </source>
</evidence>
<protein>
    <submittedName>
        <fullName evidence="4">GNAT family N-acetyltransferase</fullName>
    </submittedName>
</protein>
<organism evidence="4 5">
    <name type="scientific">Lentzea alba</name>
    <dbReference type="NCBI Taxonomy" id="2714351"/>
    <lineage>
        <taxon>Bacteria</taxon>
        <taxon>Bacillati</taxon>
        <taxon>Actinomycetota</taxon>
        <taxon>Actinomycetes</taxon>
        <taxon>Pseudonocardiales</taxon>
        <taxon>Pseudonocardiaceae</taxon>
        <taxon>Lentzea</taxon>
    </lineage>
</organism>
<dbReference type="RefSeq" id="WP_166043343.1">
    <property type="nucleotide sequence ID" value="NZ_JAAMPJ010000001.1"/>
</dbReference>
<evidence type="ECO:0000256" key="2">
    <source>
        <dbReference type="ARBA" id="ARBA00023315"/>
    </source>
</evidence>
<dbReference type="InterPro" id="IPR050832">
    <property type="entry name" value="Bact_Acetyltransf"/>
</dbReference>
<dbReference type="PROSITE" id="PS51186">
    <property type="entry name" value="GNAT"/>
    <property type="match status" value="2"/>
</dbReference>
<dbReference type="PANTHER" id="PTHR43877:SF1">
    <property type="entry name" value="ACETYLTRANSFERASE"/>
    <property type="match status" value="1"/>
</dbReference>
<keyword evidence="1 4" id="KW-0808">Transferase</keyword>
<evidence type="ECO:0000256" key="1">
    <source>
        <dbReference type="ARBA" id="ARBA00022679"/>
    </source>
</evidence>
<dbReference type="InterPro" id="IPR000182">
    <property type="entry name" value="GNAT_dom"/>
</dbReference>
<dbReference type="PANTHER" id="PTHR43877">
    <property type="entry name" value="AMINOALKYLPHOSPHONATE N-ACETYLTRANSFERASE-RELATED-RELATED"/>
    <property type="match status" value="1"/>
</dbReference>
<evidence type="ECO:0000259" key="3">
    <source>
        <dbReference type="PROSITE" id="PS51186"/>
    </source>
</evidence>
<gene>
    <name evidence="4" type="ORF">G7043_02295</name>
</gene>
<keyword evidence="2" id="KW-0012">Acyltransferase</keyword>
<dbReference type="InterPro" id="IPR016181">
    <property type="entry name" value="Acyl_CoA_acyltransferase"/>
</dbReference>
<dbReference type="AlphaFoldDB" id="A0A7C9VS02"/>
<dbReference type="CDD" id="cd04301">
    <property type="entry name" value="NAT_SF"/>
    <property type="match status" value="1"/>
</dbReference>
<evidence type="ECO:0000313" key="4">
    <source>
        <dbReference type="EMBL" id="NGY57758.1"/>
    </source>
</evidence>
<reference evidence="4 5" key="1">
    <citation type="submission" date="2020-03" db="EMBL/GenBank/DDBJ databases">
        <title>Isolation and identification of active actinomycetes.</title>
        <authorList>
            <person name="Sun X."/>
        </authorList>
    </citation>
    <scope>NUCLEOTIDE SEQUENCE [LARGE SCALE GENOMIC DNA]</scope>
    <source>
        <strain evidence="4 5">NEAU-D13</strain>
    </source>
</reference>